<dbReference type="AlphaFoldDB" id="A0A1E5Q6B2"/>
<evidence type="ECO:0000313" key="2">
    <source>
        <dbReference type="EMBL" id="OEJ66206.1"/>
    </source>
</evidence>
<keyword evidence="1" id="KW-0732">Signal</keyword>
<dbReference type="STRING" id="28181.BEN30_12490"/>
<sequence length="226" mass="24673">MKSSAGRFGWVGAACLVVALSWVATSARADVCPIPERVSVNVRLLDPAPKVVVSSNLKQINSKAQAHGLLKRGSMVLGLTQSEVGTSMNMRFRGQGIGTITCISVDRIDASFGHAKLEVQLPKEYARGSCQYKTVLRHEMEHVRVNREGVRKYAQILKYALEKAANHFNPRQTASMESGQDAAKRILQKTVQGVVASFNKDVNAQHALIDKPGGPYDANGACREWK</sequence>
<reference evidence="3" key="1">
    <citation type="submission" date="2016-07" db="EMBL/GenBank/DDBJ databases">
        <authorList>
            <person name="Florea S."/>
            <person name="Webb J.S."/>
            <person name="Jaromczyk J."/>
            <person name="Schardl C.L."/>
        </authorList>
    </citation>
    <scope>NUCLEOTIDE SEQUENCE [LARGE SCALE GENOMIC DNA]</scope>
    <source>
        <strain evidence="3">MV-1</strain>
    </source>
</reference>
<evidence type="ECO:0000313" key="3">
    <source>
        <dbReference type="Proteomes" id="UP000095347"/>
    </source>
</evidence>
<dbReference type="Proteomes" id="UP000095347">
    <property type="component" value="Unassembled WGS sequence"/>
</dbReference>
<evidence type="ECO:0008006" key="4">
    <source>
        <dbReference type="Google" id="ProtNLM"/>
    </source>
</evidence>
<name>A0A1E5Q6B2_9PROT</name>
<organism evidence="2 3">
    <name type="scientific">Magnetovibrio blakemorei</name>
    <dbReference type="NCBI Taxonomy" id="28181"/>
    <lineage>
        <taxon>Bacteria</taxon>
        <taxon>Pseudomonadati</taxon>
        <taxon>Pseudomonadota</taxon>
        <taxon>Alphaproteobacteria</taxon>
        <taxon>Rhodospirillales</taxon>
        <taxon>Magnetovibrionaceae</taxon>
        <taxon>Magnetovibrio</taxon>
    </lineage>
</organism>
<protein>
    <recommendedName>
        <fullName evidence="4">DUF4157 domain-containing protein</fullName>
    </recommendedName>
</protein>
<evidence type="ECO:0000256" key="1">
    <source>
        <dbReference type="SAM" id="SignalP"/>
    </source>
</evidence>
<feature type="chain" id="PRO_5009184070" description="DUF4157 domain-containing protein" evidence="1">
    <location>
        <begin position="30"/>
        <end position="226"/>
    </location>
</feature>
<comment type="caution">
    <text evidence="2">The sequence shown here is derived from an EMBL/GenBank/DDBJ whole genome shotgun (WGS) entry which is preliminary data.</text>
</comment>
<proteinExistence type="predicted"/>
<dbReference type="RefSeq" id="WP_069958411.1">
    <property type="nucleotide sequence ID" value="NZ_MCGG01000036.1"/>
</dbReference>
<dbReference type="OrthoDB" id="8441103at2"/>
<accession>A0A1E5Q6B2</accession>
<dbReference type="EMBL" id="MCGG01000036">
    <property type="protein sequence ID" value="OEJ66206.1"/>
    <property type="molecule type" value="Genomic_DNA"/>
</dbReference>
<gene>
    <name evidence="2" type="ORF">BEN30_12490</name>
</gene>
<feature type="signal peptide" evidence="1">
    <location>
        <begin position="1"/>
        <end position="29"/>
    </location>
</feature>
<keyword evidence="3" id="KW-1185">Reference proteome</keyword>